<sequence length="85" mass="9092">MISTPWESASSLYKLLVIASMSISGLGIILALVGANTTNRPLMYTAVAIILVGLLTHVGGLMVRGRDVKAYRRQNPPAPQQKSGR</sequence>
<keyword evidence="1" id="KW-0472">Membrane</keyword>
<name>A0A1R4GFA2_9MICC</name>
<accession>A0A1R4GFA2</accession>
<keyword evidence="1" id="KW-1133">Transmembrane helix</keyword>
<evidence type="ECO:0000256" key="1">
    <source>
        <dbReference type="SAM" id="Phobius"/>
    </source>
</evidence>
<feature type="transmembrane region" description="Helical" evidence="1">
    <location>
        <begin position="41"/>
        <end position="63"/>
    </location>
</feature>
<dbReference type="RefSeq" id="WP_086999031.1">
    <property type="nucleotide sequence ID" value="NZ_FUHW01000035.1"/>
</dbReference>
<evidence type="ECO:0000313" key="2">
    <source>
        <dbReference type="EMBL" id="SJM66592.1"/>
    </source>
</evidence>
<protein>
    <submittedName>
        <fullName evidence="2">Uncharacterized protein</fullName>
    </submittedName>
</protein>
<gene>
    <name evidence="2" type="ORF">FM101_09925</name>
</gene>
<keyword evidence="1" id="KW-0812">Transmembrane</keyword>
<reference evidence="2 3" key="1">
    <citation type="submission" date="2017-02" db="EMBL/GenBank/DDBJ databases">
        <authorList>
            <person name="Peterson S.W."/>
        </authorList>
    </citation>
    <scope>NUCLEOTIDE SEQUENCE [LARGE SCALE GENOMIC DNA]</scope>
    <source>
        <strain evidence="2 3">B Ar 00.02</strain>
    </source>
</reference>
<dbReference type="EMBL" id="FUHW01000035">
    <property type="protein sequence ID" value="SJM66592.1"/>
    <property type="molecule type" value="Genomic_DNA"/>
</dbReference>
<feature type="transmembrane region" description="Helical" evidence="1">
    <location>
        <begin position="12"/>
        <end position="35"/>
    </location>
</feature>
<organism evidence="2 3">
    <name type="scientific">Arthrobacter rhombi</name>
    <dbReference type="NCBI Taxonomy" id="71253"/>
    <lineage>
        <taxon>Bacteria</taxon>
        <taxon>Bacillati</taxon>
        <taxon>Actinomycetota</taxon>
        <taxon>Actinomycetes</taxon>
        <taxon>Micrococcales</taxon>
        <taxon>Micrococcaceae</taxon>
        <taxon>Arthrobacter</taxon>
    </lineage>
</organism>
<dbReference type="Proteomes" id="UP000195913">
    <property type="component" value="Unassembled WGS sequence"/>
</dbReference>
<dbReference type="AlphaFoldDB" id="A0A1R4GFA2"/>
<evidence type="ECO:0000313" key="3">
    <source>
        <dbReference type="Proteomes" id="UP000195913"/>
    </source>
</evidence>
<proteinExistence type="predicted"/>
<keyword evidence="3" id="KW-1185">Reference proteome</keyword>